<keyword evidence="3" id="KW-1185">Reference proteome</keyword>
<gene>
    <name evidence="2" type="ORF">TUBRATIS_13510</name>
</gene>
<evidence type="ECO:0000256" key="1">
    <source>
        <dbReference type="SAM" id="SignalP"/>
    </source>
</evidence>
<reference evidence="2 3" key="1">
    <citation type="submission" date="2018-10" db="EMBL/GenBank/DDBJ databases">
        <title>Draft genome sequence of the microsporidian Tubulinosema ratisbonensis.</title>
        <authorList>
            <person name="Polonais V."/>
            <person name="Peyretaillade E."/>
            <person name="Niehus S."/>
            <person name="Wawrzyniak I."/>
            <person name="Franchet A."/>
            <person name="Gaspin C."/>
            <person name="Reichstadt M."/>
            <person name="Belser C."/>
            <person name="Labadie K."/>
            <person name="Delbac F."/>
            <person name="Ferrandon D."/>
        </authorList>
    </citation>
    <scope>NUCLEOTIDE SEQUENCE [LARGE SCALE GENOMIC DNA]</scope>
    <source>
        <strain evidence="2 3">Franzen</strain>
    </source>
</reference>
<proteinExistence type="predicted"/>
<dbReference type="Proteomes" id="UP000282876">
    <property type="component" value="Unassembled WGS sequence"/>
</dbReference>
<dbReference type="VEuPathDB" id="MicrosporidiaDB:TUBRATIS_13510"/>
<feature type="chain" id="PRO_5019404563" evidence="1">
    <location>
        <begin position="19"/>
        <end position="83"/>
    </location>
</feature>
<dbReference type="AlphaFoldDB" id="A0A437ALR8"/>
<protein>
    <submittedName>
        <fullName evidence="2">Uncharacterized protein</fullName>
    </submittedName>
</protein>
<organism evidence="2 3">
    <name type="scientific">Tubulinosema ratisbonensis</name>
    <dbReference type="NCBI Taxonomy" id="291195"/>
    <lineage>
        <taxon>Eukaryota</taxon>
        <taxon>Fungi</taxon>
        <taxon>Fungi incertae sedis</taxon>
        <taxon>Microsporidia</taxon>
        <taxon>Tubulinosematoidea</taxon>
        <taxon>Tubulinosematidae</taxon>
        <taxon>Tubulinosema</taxon>
    </lineage>
</organism>
<name>A0A437ALR8_9MICR</name>
<sequence length="83" mass="9632">MLLFFLCLGWEIHTKIFSLYFLYKDIYTQSTETYGKICFPYLGIAQDTASLSPTKTHPVHSIDRLSLPYLAGFGYRIVIRSFL</sequence>
<accession>A0A437ALR8</accession>
<dbReference type="EMBL" id="RCSS01000296">
    <property type="protein sequence ID" value="RVD92153.1"/>
    <property type="molecule type" value="Genomic_DNA"/>
</dbReference>
<comment type="caution">
    <text evidence="2">The sequence shown here is derived from an EMBL/GenBank/DDBJ whole genome shotgun (WGS) entry which is preliminary data.</text>
</comment>
<feature type="signal peptide" evidence="1">
    <location>
        <begin position="1"/>
        <end position="18"/>
    </location>
</feature>
<evidence type="ECO:0000313" key="2">
    <source>
        <dbReference type="EMBL" id="RVD92153.1"/>
    </source>
</evidence>
<evidence type="ECO:0000313" key="3">
    <source>
        <dbReference type="Proteomes" id="UP000282876"/>
    </source>
</evidence>
<keyword evidence="1" id="KW-0732">Signal</keyword>